<evidence type="ECO:0000313" key="5">
    <source>
        <dbReference type="Proteomes" id="UP000262712"/>
    </source>
</evidence>
<organism evidence="4 5">
    <name type="scientific">Malaciobacter molluscorum LMG 25693</name>
    <dbReference type="NCBI Taxonomy" id="870501"/>
    <lineage>
        <taxon>Bacteria</taxon>
        <taxon>Pseudomonadati</taxon>
        <taxon>Campylobacterota</taxon>
        <taxon>Epsilonproteobacteria</taxon>
        <taxon>Campylobacterales</taxon>
        <taxon>Arcobacteraceae</taxon>
        <taxon>Malaciobacter</taxon>
    </lineage>
</organism>
<dbReference type="SUPFAM" id="SSF69255">
    <property type="entry name" value="gp5 N-terminal domain-like"/>
    <property type="match status" value="1"/>
</dbReference>
<dbReference type="Proteomes" id="UP000262712">
    <property type="component" value="Chromosome"/>
</dbReference>
<protein>
    <submittedName>
        <fullName evidence="4">Type VI secretion system, syringe needle protein</fullName>
    </submittedName>
</protein>
<gene>
    <name evidence="4" type="primary">tssI3</name>
    <name evidence="4" type="ORF">AMOL_1475</name>
</gene>
<dbReference type="Gene3D" id="2.30.110.50">
    <property type="match status" value="1"/>
</dbReference>
<dbReference type="InterPro" id="IPR006533">
    <property type="entry name" value="T6SS_Vgr_RhsGE"/>
</dbReference>
<sequence length="959" mass="110659">MSILSEINKTLRNQINQNIKARIRLINYRSDLPDILNESLSVYKLNGISKVNSPYEFEVVFVSEEFIEIEDIVDTDVELIIQDEINPIDKKSIYGKIYEASEDSVVAKKYLYKIKIVSPLYYLGLNNRYEIYHEKKVSTIFSEIINKYNQLLNINVDVKIDIKNEVTREYTTQYNQSDLEFLTMLCEEEGYSFIVEYSSNNPYNIVLCKLTEHAIINSYSSVSQFNHSKRFTATNIIEDYYDYSNPSLEYKIQTGAAITSSIKDNQSTSQLRVDIKRNNLRDKLNVLDESLYKDLDKYNKIEAKREYVKSNLIKGTSQELVINDSLNIELEDERAKKVFDVIILEVKYNGIFPNALDEYIQNVNEKKKHELQYEVEFTSIPKDIDYVPAYTIIKPKINSVQTAIVASSNSNTKEDANTIDVDEQGRIKVLFHFEENKTISCYLRYSNFFAGNNYGAQFLPRVNSEVIVSFVNGDVDKPIIIGSLYNGENKVPYNLPKDKTKSYIKTNSMPQYEHKQGYNEILFEDKQGEELLSFRAQKDLKTHVLNDEYKHIENNSKLLVENDKEETIQKDSIITVGEEERKSIKANKILTVEKESITTIKNDCEKHILEDFITIVKDDLKTIVENSVIKRIKGTKTEYIEQDVKKKYLQNMFLQIGRDYRLDVINSYHLKANTVKYQANTIELEATNGISLKCGGNVLTVNPSGIFLKAGTVDTTSSNGGVSAKDVAKVEIPKPLYEKVRVVELIPTITKQDDITQVLEYEAIVEKFYNGVWSKTTDLTLTQEAQLQWYFIKNNDEADKDILTDNPTNDNITINGLKMSVTLEEENIYKVGHAHCFVSNSEGEGYTQTQLARYLEVEDILSSHVSQEEGECIAILNVEEPRQEELAQIRWQIEDTQREIYNGKETIIHNLKEEKVYEINFLAYIEGKIQDGANTRLTFDKKEEQKVKNNTTENNKQEL</sequence>
<dbReference type="NCBIfam" id="TIGR01646">
    <property type="entry name" value="vgr_GE"/>
    <property type="match status" value="1"/>
</dbReference>
<dbReference type="RefSeq" id="WP_118909324.1">
    <property type="nucleotide sequence ID" value="NZ_CP032098.1"/>
</dbReference>
<dbReference type="NCBIfam" id="TIGR03361">
    <property type="entry name" value="VI_Rhs_Vgr"/>
    <property type="match status" value="1"/>
</dbReference>
<dbReference type="Gene3D" id="2.40.50.230">
    <property type="entry name" value="Gp5 N-terminal domain"/>
    <property type="match status" value="1"/>
</dbReference>
<dbReference type="Pfam" id="PF04717">
    <property type="entry name" value="Phage_base_V"/>
    <property type="match status" value="1"/>
</dbReference>
<dbReference type="Pfam" id="PF22178">
    <property type="entry name" value="Gp5_trimer_C"/>
    <property type="match status" value="1"/>
</dbReference>
<dbReference type="InterPro" id="IPR006531">
    <property type="entry name" value="Gp5/Vgr_OB"/>
</dbReference>
<reference evidence="4 5" key="1">
    <citation type="submission" date="2018-08" db="EMBL/GenBank/DDBJ databases">
        <title>Complete genome of the Arcobacter molluscorum type strain LMG 25693.</title>
        <authorList>
            <person name="Miller W.G."/>
            <person name="Yee E."/>
            <person name="Bono J.L."/>
        </authorList>
    </citation>
    <scope>NUCLEOTIDE SEQUENCE [LARGE SCALE GENOMIC DNA]</scope>
    <source>
        <strain evidence="4 5">CECT 7696</strain>
    </source>
</reference>
<evidence type="ECO:0000259" key="2">
    <source>
        <dbReference type="Pfam" id="PF04717"/>
    </source>
</evidence>
<proteinExistence type="inferred from homology"/>
<accession>A0AB33GYB0</accession>
<feature type="domain" description="Gp5/Type VI secretion system Vgr C-terminal trimerisation" evidence="3">
    <location>
        <begin position="502"/>
        <end position="600"/>
    </location>
</feature>
<dbReference type="Gene3D" id="4.10.220.110">
    <property type="match status" value="1"/>
</dbReference>
<feature type="domain" description="Gp5/Type VI secretion system Vgr protein OB-fold" evidence="2">
    <location>
        <begin position="420"/>
        <end position="485"/>
    </location>
</feature>
<evidence type="ECO:0000259" key="3">
    <source>
        <dbReference type="Pfam" id="PF22178"/>
    </source>
</evidence>
<evidence type="ECO:0000313" key="4">
    <source>
        <dbReference type="EMBL" id="AXX92445.1"/>
    </source>
</evidence>
<dbReference type="KEGG" id="amol:AMOL_1475"/>
<name>A0AB33GYB0_9BACT</name>
<dbReference type="SUPFAM" id="SSF69279">
    <property type="entry name" value="Phage tail proteins"/>
    <property type="match status" value="1"/>
</dbReference>
<comment type="similarity">
    <text evidence="1">Belongs to the VgrG protein family.</text>
</comment>
<dbReference type="InterPro" id="IPR037026">
    <property type="entry name" value="Vgr_OB-fold_dom_sf"/>
</dbReference>
<dbReference type="Pfam" id="PF05954">
    <property type="entry name" value="Phage_GPD"/>
    <property type="match status" value="1"/>
</dbReference>
<evidence type="ECO:0000256" key="1">
    <source>
        <dbReference type="ARBA" id="ARBA00005558"/>
    </source>
</evidence>
<dbReference type="SUPFAM" id="SSF69349">
    <property type="entry name" value="Phage fibre proteins"/>
    <property type="match status" value="1"/>
</dbReference>
<dbReference type="InterPro" id="IPR017847">
    <property type="entry name" value="T6SS_RhsGE_Vgr_subset"/>
</dbReference>
<dbReference type="EMBL" id="CP032098">
    <property type="protein sequence ID" value="AXX92445.1"/>
    <property type="molecule type" value="Genomic_DNA"/>
</dbReference>
<dbReference type="Gene3D" id="3.55.50.10">
    <property type="entry name" value="Baseplate protein-like domains"/>
    <property type="match status" value="1"/>
</dbReference>
<dbReference type="AlphaFoldDB" id="A0AB33GYB0"/>
<dbReference type="InterPro" id="IPR054030">
    <property type="entry name" value="Gp5_Vgr_C"/>
</dbReference>